<dbReference type="OrthoDB" id="5275938at2759"/>
<gene>
    <name evidence="1" type="ORF">NECHADRAFT_81245</name>
</gene>
<accession>C7ZHH5</accession>
<dbReference type="KEGG" id="nhe:NECHADRAFT_81245"/>
<reference evidence="1 2" key="1">
    <citation type="journal article" date="2009" name="PLoS Genet.">
        <title>The genome of Nectria haematococca: contribution of supernumerary chromosomes to gene expansion.</title>
        <authorList>
            <person name="Coleman J.J."/>
            <person name="Rounsley S.D."/>
            <person name="Rodriguez-Carres M."/>
            <person name="Kuo A."/>
            <person name="Wasmann C.C."/>
            <person name="Grimwood J."/>
            <person name="Schmutz J."/>
            <person name="Taga M."/>
            <person name="White G.J."/>
            <person name="Zhou S."/>
            <person name="Schwartz D.C."/>
            <person name="Freitag M."/>
            <person name="Ma L.J."/>
            <person name="Danchin E.G."/>
            <person name="Henrissat B."/>
            <person name="Coutinho P.M."/>
            <person name="Nelson D.R."/>
            <person name="Straney D."/>
            <person name="Napoli C.A."/>
            <person name="Barker B.M."/>
            <person name="Gribskov M."/>
            <person name="Rep M."/>
            <person name="Kroken S."/>
            <person name="Molnar I."/>
            <person name="Rensing C."/>
            <person name="Kennell J.C."/>
            <person name="Zamora J."/>
            <person name="Farman M.L."/>
            <person name="Selker E.U."/>
            <person name="Salamov A."/>
            <person name="Shapiro H."/>
            <person name="Pangilinan J."/>
            <person name="Lindquist E."/>
            <person name="Lamers C."/>
            <person name="Grigoriev I.V."/>
            <person name="Geiser D.M."/>
            <person name="Covert S.F."/>
            <person name="Temporini E."/>
            <person name="Vanetten H.D."/>
        </authorList>
    </citation>
    <scope>NUCLEOTIDE SEQUENCE [LARGE SCALE GENOMIC DNA]</scope>
    <source>
        <strain evidence="2">ATCC MYA-4622 / CBS 123669 / FGSC 9596 / NRRL 45880 / 77-13-4</strain>
    </source>
</reference>
<dbReference type="InParanoid" id="C7ZHH5"/>
<dbReference type="GeneID" id="9669363"/>
<protein>
    <recommendedName>
        <fullName evidence="3">BTB domain-containing protein</fullName>
    </recommendedName>
</protein>
<dbReference type="EMBL" id="GG698928">
    <property type="protein sequence ID" value="EEU36468.1"/>
    <property type="molecule type" value="Genomic_DNA"/>
</dbReference>
<dbReference type="HOGENOM" id="CLU_1195155_0_0_1"/>
<name>C7ZHH5_FUSV7</name>
<dbReference type="eggNOG" id="ENOG502SMAU">
    <property type="taxonomic scope" value="Eukaryota"/>
</dbReference>
<dbReference type="RefSeq" id="XP_003042181.1">
    <property type="nucleotide sequence ID" value="XM_003042135.1"/>
</dbReference>
<dbReference type="OMA" id="MMARSRT"/>
<keyword evidence="2" id="KW-1185">Reference proteome</keyword>
<sequence length="232" mass="26105">MGSKSARKHAAQKQDDQSSGEIILFWVGTTSTDNLLDPTEAGLRQLIPDGDIILLVGPKQEKIQISSHLLCLTSPVFKAMLNVLYGADPSMKLFTPAQIQDIAILADKYQMVDRFSFAEAFWLKPPPVDKRIDFEATWRLMTAAYFLKSHRRLVQLSNVFVTHRQVSLVKFASQMSNWTLGLKLSLAIEEYRSRHMNTVGICLHCFEQVEKTGLGFVDKSPKCPDPTHAPTK</sequence>
<organism evidence="1 2">
    <name type="scientific">Fusarium vanettenii (strain ATCC MYA-4622 / CBS 123669 / FGSC 9596 / NRRL 45880 / 77-13-4)</name>
    <name type="common">Fusarium solani subsp. pisi</name>
    <dbReference type="NCBI Taxonomy" id="660122"/>
    <lineage>
        <taxon>Eukaryota</taxon>
        <taxon>Fungi</taxon>
        <taxon>Dikarya</taxon>
        <taxon>Ascomycota</taxon>
        <taxon>Pezizomycotina</taxon>
        <taxon>Sordariomycetes</taxon>
        <taxon>Hypocreomycetidae</taxon>
        <taxon>Hypocreales</taxon>
        <taxon>Nectriaceae</taxon>
        <taxon>Fusarium</taxon>
        <taxon>Fusarium solani species complex</taxon>
        <taxon>Fusarium vanettenii</taxon>
    </lineage>
</organism>
<evidence type="ECO:0000313" key="1">
    <source>
        <dbReference type="EMBL" id="EEU36468.1"/>
    </source>
</evidence>
<dbReference type="AlphaFoldDB" id="C7ZHH5"/>
<evidence type="ECO:0000313" key="2">
    <source>
        <dbReference type="Proteomes" id="UP000005206"/>
    </source>
</evidence>
<dbReference type="VEuPathDB" id="FungiDB:NECHADRAFT_81245"/>
<evidence type="ECO:0008006" key="3">
    <source>
        <dbReference type="Google" id="ProtNLM"/>
    </source>
</evidence>
<dbReference type="Proteomes" id="UP000005206">
    <property type="component" value="Chromosome 6"/>
</dbReference>
<proteinExistence type="predicted"/>